<proteinExistence type="predicted"/>
<keyword evidence="1" id="KW-0507">mRNA processing</keyword>
<dbReference type="InterPro" id="IPR036875">
    <property type="entry name" value="Znf_CCHC_sf"/>
</dbReference>
<dbReference type="AlphaFoldDB" id="A0A8H7I143"/>
<name>A0A8H7I143_9AGAM</name>
<dbReference type="GO" id="GO:0006397">
    <property type="term" value="P:mRNA processing"/>
    <property type="evidence" value="ECO:0007669"/>
    <property type="project" value="UniProtKB-KW"/>
</dbReference>
<accession>A0A8H7I143</accession>
<dbReference type="Pfam" id="PF03732">
    <property type="entry name" value="Retrotrans_gag"/>
    <property type="match status" value="1"/>
</dbReference>
<dbReference type="Gene3D" id="4.10.60.10">
    <property type="entry name" value="Zinc finger, CCHC-type"/>
    <property type="match status" value="1"/>
</dbReference>
<organism evidence="5 6">
    <name type="scientific">Rhizoctonia solani</name>
    <dbReference type="NCBI Taxonomy" id="456999"/>
    <lineage>
        <taxon>Eukaryota</taxon>
        <taxon>Fungi</taxon>
        <taxon>Dikarya</taxon>
        <taxon>Basidiomycota</taxon>
        <taxon>Agaricomycotina</taxon>
        <taxon>Agaricomycetes</taxon>
        <taxon>Cantharellales</taxon>
        <taxon>Ceratobasidiaceae</taxon>
        <taxon>Rhizoctonia</taxon>
    </lineage>
</organism>
<evidence type="ECO:0000256" key="1">
    <source>
        <dbReference type="ARBA" id="ARBA00022664"/>
    </source>
</evidence>
<dbReference type="Pfam" id="PF00098">
    <property type="entry name" value="zf-CCHC"/>
    <property type="match status" value="1"/>
</dbReference>
<keyword evidence="2" id="KW-0862">Zinc</keyword>
<dbReference type="InterPro" id="IPR032567">
    <property type="entry name" value="RTL1-rel"/>
</dbReference>
<evidence type="ECO:0000313" key="5">
    <source>
        <dbReference type="EMBL" id="KAF8714212.1"/>
    </source>
</evidence>
<keyword evidence="2" id="KW-0479">Metal-binding</keyword>
<dbReference type="Proteomes" id="UP000602905">
    <property type="component" value="Unassembled WGS sequence"/>
</dbReference>
<dbReference type="GO" id="GO:0003676">
    <property type="term" value="F:nucleic acid binding"/>
    <property type="evidence" value="ECO:0007669"/>
    <property type="project" value="InterPro"/>
</dbReference>
<feature type="domain" description="CCHC-type" evidence="4">
    <location>
        <begin position="480"/>
        <end position="495"/>
    </location>
</feature>
<dbReference type="GO" id="GO:0008270">
    <property type="term" value="F:zinc ion binding"/>
    <property type="evidence" value="ECO:0007669"/>
    <property type="project" value="UniProtKB-KW"/>
</dbReference>
<evidence type="ECO:0000259" key="4">
    <source>
        <dbReference type="PROSITE" id="PS50158"/>
    </source>
</evidence>
<dbReference type="PANTHER" id="PTHR15503:SF22">
    <property type="entry name" value="TRANSPOSON TY3-I GAG POLYPROTEIN"/>
    <property type="match status" value="1"/>
</dbReference>
<dbReference type="PROSITE" id="PS50158">
    <property type="entry name" value="ZF_CCHC"/>
    <property type="match status" value="1"/>
</dbReference>
<reference evidence="5" key="1">
    <citation type="submission" date="2020-09" db="EMBL/GenBank/DDBJ databases">
        <title>Comparative genome analyses of four rice-infecting Rhizoctonia solani isolates reveal extensive enrichment of homogalacturonan modification genes.</title>
        <authorList>
            <person name="Lee D.-Y."/>
            <person name="Jeon J."/>
            <person name="Kim K.-T."/>
            <person name="Cheong K."/>
            <person name="Song H."/>
            <person name="Choi G."/>
            <person name="Ko J."/>
            <person name="Opiyo S.O."/>
            <person name="Zuo S."/>
            <person name="Madhav S."/>
            <person name="Lee Y.-H."/>
            <person name="Wang G.-L."/>
        </authorList>
    </citation>
    <scope>NUCLEOTIDE SEQUENCE</scope>
    <source>
        <strain evidence="5">AG1-IA WGL</strain>
    </source>
</reference>
<evidence type="ECO:0000313" key="6">
    <source>
        <dbReference type="Proteomes" id="UP000602905"/>
    </source>
</evidence>
<feature type="non-terminal residue" evidence="5">
    <location>
        <position position="1"/>
    </location>
</feature>
<feature type="region of interest" description="Disordered" evidence="3">
    <location>
        <begin position="151"/>
        <end position="185"/>
    </location>
</feature>
<dbReference type="SMART" id="SM00343">
    <property type="entry name" value="ZnF_C2HC"/>
    <property type="match status" value="1"/>
</dbReference>
<protein>
    <submittedName>
        <fullName evidence="5">Retrotransposon gag protein</fullName>
    </submittedName>
</protein>
<dbReference type="PANTHER" id="PTHR15503">
    <property type="entry name" value="LDOC1 RELATED"/>
    <property type="match status" value="1"/>
</dbReference>
<comment type="caution">
    <text evidence="5">The sequence shown here is derived from an EMBL/GenBank/DDBJ whole genome shotgun (WGS) entry which is preliminary data.</text>
</comment>
<dbReference type="InterPro" id="IPR001878">
    <property type="entry name" value="Znf_CCHC"/>
</dbReference>
<dbReference type="InterPro" id="IPR005162">
    <property type="entry name" value="Retrotrans_gag_dom"/>
</dbReference>
<sequence length="535" mass="58943">MPPKMEGDTFTTIGTTSFGQYCTTTPGLGAMGGTNIIPSQTQSGWSAPSSCTHTPTPAAVPPHVYSPMSFDQMSDCKLLNMVAQNMIILKKEFSQLQGSYNAQHDQIVLLRAELEEHREQSRNQHHYYSQQLQGAAASIQAVQDQLLHLSTSCPVAPPPPTGTATTSNLPPPAPMSSNSDLKFAKPNKFSGKKEDTLNFIIACQAYIRAKGASCSHKEKMLWVTSYFEGAAEDWVCPYKERKVFRGEVVPLLEDIDVFWAEFTKHYVDTNQDEKYRQKWNNLQQKALVQEYTQEFQQYSVSLGYSNKTLRNKYYDGLKNEIKDIMLSTMFQWHCTTAQQVYDKAEEIANHIESTCLSNPSVSTIQASPNTVPNSTSNSTPTCTCLNVGDNVYMIDPTTCHTKKGAITSIVCTTSSNMPNVRWNGESKDTMIPFPLLKKDECPAAAAPVKPIIAPIPVLASNSKGPGPMDLDGKGFASVVCHVCGGKGHFARNCPSKPMSGHVANVKWSWERPKEENCIEVVSDEEELGKGKAKAG</sequence>
<evidence type="ECO:0000256" key="2">
    <source>
        <dbReference type="PROSITE-ProRule" id="PRU00047"/>
    </source>
</evidence>
<gene>
    <name evidence="5" type="ORF">RHS03_00377</name>
</gene>
<keyword evidence="2" id="KW-0863">Zinc-finger</keyword>
<dbReference type="SUPFAM" id="SSF57756">
    <property type="entry name" value="Retrovirus zinc finger-like domains"/>
    <property type="match status" value="1"/>
</dbReference>
<evidence type="ECO:0000256" key="3">
    <source>
        <dbReference type="SAM" id="MobiDB-lite"/>
    </source>
</evidence>
<dbReference type="EMBL" id="JACYCD010000019">
    <property type="protein sequence ID" value="KAF8714212.1"/>
    <property type="molecule type" value="Genomic_DNA"/>
</dbReference>